<evidence type="ECO:0000313" key="10">
    <source>
        <dbReference type="Proteomes" id="UP000017981"/>
    </source>
</evidence>
<dbReference type="SUPFAM" id="SSF161029">
    <property type="entry name" value="Photosystem II reaction center protein T, PsbT"/>
    <property type="match status" value="1"/>
</dbReference>
<evidence type="ECO:0000256" key="8">
    <source>
        <dbReference type="SAM" id="Phobius"/>
    </source>
</evidence>
<keyword evidence="5" id="KW-0793">Thylakoid</keyword>
<dbReference type="GO" id="GO:0005737">
    <property type="term" value="C:cytoplasm"/>
    <property type="evidence" value="ECO:0007669"/>
    <property type="project" value="UniProtKB-ARBA"/>
</dbReference>
<comment type="similarity">
    <text evidence="1">Belongs to the PsbT family.</text>
</comment>
<dbReference type="Proteomes" id="UP000017981">
    <property type="component" value="Unassembled WGS sequence"/>
</dbReference>
<protein>
    <submittedName>
        <fullName evidence="9">Uncharacterized protein</fullName>
    </submittedName>
</protein>
<evidence type="ECO:0000256" key="3">
    <source>
        <dbReference type="ARBA" id="ARBA00022692"/>
    </source>
</evidence>
<dbReference type="EMBL" id="CAQL01000718">
    <property type="protein sequence ID" value="CCQ56942.1"/>
    <property type="molecule type" value="Genomic_DNA"/>
</dbReference>
<dbReference type="GO" id="GO:0015979">
    <property type="term" value="P:photosynthesis"/>
    <property type="evidence" value="ECO:0007669"/>
    <property type="project" value="UniProtKB-KW"/>
</dbReference>
<keyword evidence="4 8" id="KW-1133">Transmembrane helix</keyword>
<keyword evidence="6 8" id="KW-0472">Membrane</keyword>
<reference evidence="9 10" key="2">
    <citation type="submission" date="2013-09" db="EMBL/GenBank/DDBJ databases">
        <title>Whole genome comparison of six Crocosphaera watsonii strains with differing phenotypes.</title>
        <authorList>
            <person name="Bench S.R."/>
            <person name="Heller P."/>
            <person name="Frank I."/>
            <person name="Arciniega M."/>
            <person name="Shilova I.N."/>
            <person name="Zehr J.P."/>
        </authorList>
    </citation>
    <scope>NUCLEOTIDE SEQUENCE [LARGE SCALE GENOMIC DNA]</scope>
    <source>
        <strain evidence="9 10">WH 0005</strain>
    </source>
</reference>
<dbReference type="PANTHER" id="PTHR36411:SF2">
    <property type="entry name" value="PHOTOSYSTEM II REACTION CENTER PROTEIN T"/>
    <property type="match status" value="1"/>
</dbReference>
<dbReference type="Pfam" id="PF01405">
    <property type="entry name" value="PsbT"/>
    <property type="match status" value="1"/>
</dbReference>
<keyword evidence="3 8" id="KW-0812">Transmembrane</keyword>
<dbReference type="NCBIfam" id="NF008825">
    <property type="entry name" value="PRK11875.1"/>
    <property type="match status" value="1"/>
</dbReference>
<accession>T2IVZ1</accession>
<keyword evidence="7" id="KW-0604">Photosystem II</keyword>
<organism evidence="9 10">
    <name type="scientific">Crocosphaera watsonii WH 0005</name>
    <dbReference type="NCBI Taxonomy" id="423472"/>
    <lineage>
        <taxon>Bacteria</taxon>
        <taxon>Bacillati</taxon>
        <taxon>Cyanobacteriota</taxon>
        <taxon>Cyanophyceae</taxon>
        <taxon>Oscillatoriophycideae</taxon>
        <taxon>Chroococcales</taxon>
        <taxon>Aphanothecaceae</taxon>
        <taxon>Crocosphaera</taxon>
    </lineage>
</organism>
<gene>
    <name evidence="9" type="ORF">CWATWH0005_1996</name>
</gene>
<sequence length="46" mass="5113">MESVAYIVVLIMALAVLFFAIAFREPPVSKSRFRGVTSLKPAFIII</sequence>
<dbReference type="PANTHER" id="PTHR36411">
    <property type="match status" value="1"/>
</dbReference>
<evidence type="ECO:0000256" key="5">
    <source>
        <dbReference type="ARBA" id="ARBA00023078"/>
    </source>
</evidence>
<evidence type="ECO:0000256" key="2">
    <source>
        <dbReference type="ARBA" id="ARBA00022531"/>
    </source>
</evidence>
<name>T2IVZ1_CROWT</name>
<dbReference type="GO" id="GO:0009539">
    <property type="term" value="C:photosystem II reaction center"/>
    <property type="evidence" value="ECO:0007669"/>
    <property type="project" value="InterPro"/>
</dbReference>
<reference evidence="9 10" key="1">
    <citation type="submission" date="2013-01" db="EMBL/GenBank/DDBJ databases">
        <authorList>
            <person name="Bench S."/>
        </authorList>
    </citation>
    <scope>NUCLEOTIDE SEQUENCE [LARGE SCALE GENOMIC DNA]</scope>
    <source>
        <strain evidence="9 10">WH 0005</strain>
    </source>
</reference>
<evidence type="ECO:0000256" key="1">
    <source>
        <dbReference type="ARBA" id="ARBA00008658"/>
    </source>
</evidence>
<evidence type="ECO:0000256" key="6">
    <source>
        <dbReference type="ARBA" id="ARBA00023136"/>
    </source>
</evidence>
<dbReference type="InterPro" id="IPR001743">
    <property type="entry name" value="PSII_PsbT"/>
</dbReference>
<dbReference type="InterPro" id="IPR037268">
    <property type="entry name" value="PSII_PsbT_sf"/>
</dbReference>
<evidence type="ECO:0000256" key="7">
    <source>
        <dbReference type="ARBA" id="ARBA00023276"/>
    </source>
</evidence>
<proteinExistence type="inferred from homology"/>
<keyword evidence="2" id="KW-0602">Photosynthesis</keyword>
<evidence type="ECO:0000313" key="9">
    <source>
        <dbReference type="EMBL" id="CCQ56942.1"/>
    </source>
</evidence>
<dbReference type="AlphaFoldDB" id="T2IVZ1"/>
<feature type="transmembrane region" description="Helical" evidence="8">
    <location>
        <begin position="6"/>
        <end position="23"/>
    </location>
</feature>
<comment type="caution">
    <text evidence="9">The sequence shown here is derived from an EMBL/GenBank/DDBJ whole genome shotgun (WGS) entry which is preliminary data.</text>
</comment>
<evidence type="ECO:0000256" key="4">
    <source>
        <dbReference type="ARBA" id="ARBA00022989"/>
    </source>
</evidence>